<comment type="subcellular location">
    <subcellularLocation>
        <location evidence="1 9">Membrane</location>
        <topology evidence="1 9">Single-pass type II membrane protein</topology>
    </subcellularLocation>
</comment>
<dbReference type="SMART" id="SM01039">
    <property type="entry name" value="BRICHOS"/>
    <property type="match status" value="1"/>
</dbReference>
<proteinExistence type="inferred from homology"/>
<accession>A0ABM0MCY8</accession>
<reference evidence="14" key="1">
    <citation type="submission" date="2025-08" db="UniProtKB">
        <authorList>
            <consortium name="RefSeq"/>
        </authorList>
    </citation>
    <scope>IDENTIFICATION</scope>
    <source>
        <tissue evidence="14">Testes</tissue>
    </source>
</reference>
<dbReference type="RefSeq" id="XP_006817879.1">
    <property type="nucleotide sequence ID" value="XM_006817816.1"/>
</dbReference>
<feature type="domain" description="BRICHOS" evidence="12">
    <location>
        <begin position="107"/>
        <end position="199"/>
    </location>
</feature>
<evidence type="ECO:0000313" key="13">
    <source>
        <dbReference type="Proteomes" id="UP000694865"/>
    </source>
</evidence>
<keyword evidence="11" id="KW-0732">Signal</keyword>
<evidence type="ECO:0000256" key="5">
    <source>
        <dbReference type="ARBA" id="ARBA00022989"/>
    </source>
</evidence>
<keyword evidence="9" id="KW-1003">Cell membrane</keyword>
<feature type="chain" id="PRO_5047320322" description="Integral membrane protein 2" evidence="11">
    <location>
        <begin position="19"/>
        <end position="282"/>
    </location>
</feature>
<evidence type="ECO:0000256" key="10">
    <source>
        <dbReference type="SAM" id="MobiDB-lite"/>
    </source>
</evidence>
<feature type="region of interest" description="Disordered" evidence="10">
    <location>
        <begin position="36"/>
        <end position="66"/>
    </location>
</feature>
<dbReference type="Pfam" id="PF04089">
    <property type="entry name" value="BRICHOS"/>
    <property type="match status" value="1"/>
</dbReference>
<dbReference type="InterPro" id="IPR040145">
    <property type="entry name" value="ITM2"/>
</dbReference>
<keyword evidence="4 9" id="KW-0735">Signal-anchor</keyword>
<keyword evidence="8" id="KW-0325">Glycoprotein</keyword>
<dbReference type="PANTHER" id="PTHR10962">
    <property type="entry name" value="INTEGRAL TRANSMEMBRANE PROTEIN 2"/>
    <property type="match status" value="1"/>
</dbReference>
<feature type="compositionally biased region" description="Basic and acidic residues" evidence="10">
    <location>
        <begin position="36"/>
        <end position="48"/>
    </location>
</feature>
<keyword evidence="7" id="KW-1015">Disulfide bond</keyword>
<evidence type="ECO:0000259" key="12">
    <source>
        <dbReference type="PROSITE" id="PS50869"/>
    </source>
</evidence>
<feature type="region of interest" description="Disordered" evidence="10">
    <location>
        <begin position="206"/>
        <end position="233"/>
    </location>
</feature>
<keyword evidence="13" id="KW-1185">Reference proteome</keyword>
<evidence type="ECO:0000256" key="2">
    <source>
        <dbReference type="ARBA" id="ARBA00006794"/>
    </source>
</evidence>
<evidence type="ECO:0000256" key="7">
    <source>
        <dbReference type="ARBA" id="ARBA00023157"/>
    </source>
</evidence>
<evidence type="ECO:0000256" key="9">
    <source>
        <dbReference type="RuleBase" id="RU367061"/>
    </source>
</evidence>
<evidence type="ECO:0000256" key="6">
    <source>
        <dbReference type="ARBA" id="ARBA00023136"/>
    </source>
</evidence>
<dbReference type="GeneID" id="102809837"/>
<keyword evidence="3" id="KW-0812">Transmembrane</keyword>
<organism evidence="13 14">
    <name type="scientific">Saccoglossus kowalevskii</name>
    <name type="common">Acorn worm</name>
    <dbReference type="NCBI Taxonomy" id="10224"/>
    <lineage>
        <taxon>Eukaryota</taxon>
        <taxon>Metazoa</taxon>
        <taxon>Hemichordata</taxon>
        <taxon>Enteropneusta</taxon>
        <taxon>Harrimaniidae</taxon>
        <taxon>Saccoglossus</taxon>
    </lineage>
</organism>
<dbReference type="Gene3D" id="3.30.390.150">
    <property type="match status" value="1"/>
</dbReference>
<evidence type="ECO:0000256" key="11">
    <source>
        <dbReference type="SAM" id="SignalP"/>
    </source>
</evidence>
<evidence type="ECO:0000256" key="8">
    <source>
        <dbReference type="ARBA" id="ARBA00023180"/>
    </source>
</evidence>
<dbReference type="PROSITE" id="PS50869">
    <property type="entry name" value="BRICHOS"/>
    <property type="match status" value="1"/>
</dbReference>
<dbReference type="PANTHER" id="PTHR10962:SF1">
    <property type="entry name" value="INTEGRAL MEMBRANE PROTEIN 2"/>
    <property type="match status" value="1"/>
</dbReference>
<keyword evidence="6" id="KW-0472">Membrane</keyword>
<dbReference type="Proteomes" id="UP000694865">
    <property type="component" value="Unplaced"/>
</dbReference>
<sequence>MLIFLAIGVGVMTYHLLSRDEYGHHKKSKFDCHVTYEEDNPDKDKQEGEQPVDNVKVPDVSTTSEPGQHVIIPQRTTTMRTTTVSLGYLDEEIEIDDETETFEIPPGDGCERVTIMHDFTAGISAYRMWESELCFVKPLESECMPPWMLARRMSNPEYLRQHFSMVRENYVAVPPAIPDVFTLGPFVGNLCNGMLTYWLEEAIEREEEPHVPGSETESSEESESSDSSWIPSWWHHGPPLPPRHRGRRAANLKVETNKETKIRYWDGTPKVKEMTVRYKVDE</sequence>
<name>A0ABM0MCY8_SACKO</name>
<dbReference type="InterPro" id="IPR007084">
    <property type="entry name" value="BRICHOS_dom"/>
</dbReference>
<evidence type="ECO:0000256" key="1">
    <source>
        <dbReference type="ARBA" id="ARBA00004606"/>
    </source>
</evidence>
<evidence type="ECO:0000256" key="3">
    <source>
        <dbReference type="ARBA" id="ARBA00022692"/>
    </source>
</evidence>
<protein>
    <recommendedName>
        <fullName evidence="9">Integral membrane protein 2</fullName>
    </recommendedName>
</protein>
<keyword evidence="5" id="KW-1133">Transmembrane helix</keyword>
<comment type="similarity">
    <text evidence="2 9">Belongs to the ITM2 family.</text>
</comment>
<feature type="signal peptide" evidence="11">
    <location>
        <begin position="1"/>
        <end position="18"/>
    </location>
</feature>
<evidence type="ECO:0000313" key="14">
    <source>
        <dbReference type="RefSeq" id="XP_006817879.1"/>
    </source>
</evidence>
<gene>
    <name evidence="14" type="primary">LOC102809837</name>
</gene>
<evidence type="ECO:0000256" key="4">
    <source>
        <dbReference type="ARBA" id="ARBA00022968"/>
    </source>
</evidence>